<dbReference type="EMBL" id="CP002273">
    <property type="protein sequence ID" value="ADO35709.1"/>
    <property type="molecule type" value="Genomic_DNA"/>
</dbReference>
<accession>E3GJ74</accession>
<reference key="1">
    <citation type="submission" date="2010-09" db="EMBL/GenBank/DDBJ databases">
        <authorList>
            <person name="Roh H."/>
            <person name="Ko H.-J."/>
            <person name="Kim D."/>
            <person name="Choi D.G."/>
            <person name="Park S."/>
            <person name="Kim S."/>
            <person name="Kim K.H."/>
            <person name="Chang I.S."/>
            <person name="Choi I.-G."/>
        </authorList>
    </citation>
    <scope>NUCLEOTIDE SEQUENCE</scope>
    <source>
        <strain>KIST612</strain>
    </source>
</reference>
<sequence length="15" mass="1630">MKENTRSFVGSSVTS</sequence>
<proteinExistence type="predicted"/>
<protein>
    <submittedName>
        <fullName evidence="1">Uncharacterized protein</fullName>
    </submittedName>
</protein>
<gene>
    <name evidence="1" type="ordered locus">ELI_0695</name>
</gene>
<evidence type="ECO:0000313" key="1">
    <source>
        <dbReference type="EMBL" id="ADO35709.1"/>
    </source>
</evidence>
<name>E3GJ74_9FIRM</name>
<organism evidence="1 2">
    <name type="scientific">Eubacterium callanderi</name>
    <dbReference type="NCBI Taxonomy" id="53442"/>
    <lineage>
        <taxon>Bacteria</taxon>
        <taxon>Bacillati</taxon>
        <taxon>Bacillota</taxon>
        <taxon>Clostridia</taxon>
        <taxon>Eubacteriales</taxon>
        <taxon>Eubacteriaceae</taxon>
        <taxon>Eubacterium</taxon>
    </lineage>
</organism>
<dbReference type="KEGG" id="elm:ELI_0695"/>
<reference evidence="1 2" key="2">
    <citation type="journal article" date="2011" name="J. Bacteriol.">
        <title>Complete genome sequence of a carbon monoxide-utilizing acetogen, Eubacterium limosum KIST612.</title>
        <authorList>
            <person name="Roh H."/>
            <person name="Ko H.J."/>
            <person name="Kim D."/>
            <person name="Choi D.G."/>
            <person name="Park S."/>
            <person name="Kim S."/>
            <person name="Chang I.S."/>
            <person name="Choi I.G."/>
        </authorList>
    </citation>
    <scope>NUCLEOTIDE SEQUENCE [LARGE SCALE GENOMIC DNA]</scope>
    <source>
        <strain evidence="1 2">KIST612</strain>
    </source>
</reference>
<dbReference type="HOGENOM" id="CLU_3434334_0_0_9"/>
<evidence type="ECO:0000313" key="2">
    <source>
        <dbReference type="Proteomes" id="UP000006873"/>
    </source>
</evidence>
<dbReference type="Proteomes" id="UP000006873">
    <property type="component" value="Chromosome"/>
</dbReference>
<keyword evidence="2" id="KW-1185">Reference proteome</keyword>